<dbReference type="Gene3D" id="1.25.40.20">
    <property type="entry name" value="Ankyrin repeat-containing domain"/>
    <property type="match status" value="1"/>
</dbReference>
<organism evidence="3 4">
    <name type="scientific">Paraphoma chrysanthemicola</name>
    <dbReference type="NCBI Taxonomy" id="798071"/>
    <lineage>
        <taxon>Eukaryota</taxon>
        <taxon>Fungi</taxon>
        <taxon>Dikarya</taxon>
        <taxon>Ascomycota</taxon>
        <taxon>Pezizomycotina</taxon>
        <taxon>Dothideomycetes</taxon>
        <taxon>Pleosporomycetidae</taxon>
        <taxon>Pleosporales</taxon>
        <taxon>Pleosporineae</taxon>
        <taxon>Phaeosphaeriaceae</taxon>
        <taxon>Paraphoma</taxon>
    </lineage>
</organism>
<dbReference type="SUPFAM" id="SSF48403">
    <property type="entry name" value="Ankyrin repeat"/>
    <property type="match status" value="1"/>
</dbReference>
<keyword evidence="4" id="KW-1185">Reference proteome</keyword>
<proteinExistence type="predicted"/>
<dbReference type="Proteomes" id="UP000813461">
    <property type="component" value="Unassembled WGS sequence"/>
</dbReference>
<evidence type="ECO:0000256" key="1">
    <source>
        <dbReference type="ARBA" id="ARBA00022737"/>
    </source>
</evidence>
<comment type="caution">
    <text evidence="3">The sequence shown here is derived from an EMBL/GenBank/DDBJ whole genome shotgun (WGS) entry which is preliminary data.</text>
</comment>
<dbReference type="InterPro" id="IPR051165">
    <property type="entry name" value="Multifunctional_ANK_Repeat"/>
</dbReference>
<dbReference type="PANTHER" id="PTHR24123:SF33">
    <property type="entry name" value="PROTEIN HOS4"/>
    <property type="match status" value="1"/>
</dbReference>
<evidence type="ECO:0000313" key="3">
    <source>
        <dbReference type="EMBL" id="KAH7079656.1"/>
    </source>
</evidence>
<gene>
    <name evidence="3" type="ORF">FB567DRAFT_552061</name>
</gene>
<keyword evidence="1" id="KW-0677">Repeat</keyword>
<accession>A0A8K0QZ64</accession>
<evidence type="ECO:0008006" key="5">
    <source>
        <dbReference type="Google" id="ProtNLM"/>
    </source>
</evidence>
<dbReference type="OrthoDB" id="4772757at2759"/>
<dbReference type="InterPro" id="IPR036770">
    <property type="entry name" value="Ankyrin_rpt-contain_sf"/>
</dbReference>
<protein>
    <recommendedName>
        <fullName evidence="5">Ankyrin</fullName>
    </recommendedName>
</protein>
<dbReference type="EMBL" id="JAGMVJ010000016">
    <property type="protein sequence ID" value="KAH7079656.1"/>
    <property type="molecule type" value="Genomic_DNA"/>
</dbReference>
<dbReference type="PANTHER" id="PTHR24123">
    <property type="entry name" value="ANKYRIN REPEAT-CONTAINING"/>
    <property type="match status" value="1"/>
</dbReference>
<name>A0A8K0QZ64_9PLEO</name>
<dbReference type="AlphaFoldDB" id="A0A8K0QZ64"/>
<sequence length="467" mass="51042">MKRGLRLRLVSKAFDSTVTQVLYASKLLDDAFKDDHKLKGVSGPLMESYLTHRIMSEPRSGNSLLNSLRDIATEIHAEQASEDATAESLEACIQRMCKLILIGGYGSLRHYNRIFETKTAISEEEHEDHRLAAALGFNSLSVVKRCVAKDPSVLSRHPWDAGSSVMGFYTSLAAKYADTEILAFLLPQSELLDRFRSNLFVSAAYAGRLDIVQFVHDFVAGQPNPWEFGQDSSRRGDEHRALFDAWHTTSLPVMEYIEELRARYPVWAGDREMAKNDMLARSAGTGKLDAVAYLLKQGADAKGERAIFEPYITNAPVVKACANGTNMAIIELLLQHGADAEAAVTAAANFGRKEVLQHLLGLGLSPTNTLSKLRFGPFMDIVQVLLEAGVDPNEASGANSLLAKAIQLEHTALFKLLIAHGADVHAPGTAEECVRQANKDGLDSMLQLLQEHGVDITAAGNSHQSTT</sequence>
<evidence type="ECO:0000256" key="2">
    <source>
        <dbReference type="ARBA" id="ARBA00023043"/>
    </source>
</evidence>
<reference evidence="3" key="1">
    <citation type="journal article" date="2021" name="Nat. Commun.">
        <title>Genetic determinants of endophytism in the Arabidopsis root mycobiome.</title>
        <authorList>
            <person name="Mesny F."/>
            <person name="Miyauchi S."/>
            <person name="Thiergart T."/>
            <person name="Pickel B."/>
            <person name="Atanasova L."/>
            <person name="Karlsson M."/>
            <person name="Huettel B."/>
            <person name="Barry K.W."/>
            <person name="Haridas S."/>
            <person name="Chen C."/>
            <person name="Bauer D."/>
            <person name="Andreopoulos W."/>
            <person name="Pangilinan J."/>
            <person name="LaButti K."/>
            <person name="Riley R."/>
            <person name="Lipzen A."/>
            <person name="Clum A."/>
            <person name="Drula E."/>
            <person name="Henrissat B."/>
            <person name="Kohler A."/>
            <person name="Grigoriev I.V."/>
            <person name="Martin F.M."/>
            <person name="Hacquard S."/>
        </authorList>
    </citation>
    <scope>NUCLEOTIDE SEQUENCE</scope>
    <source>
        <strain evidence="3">MPI-SDFR-AT-0120</strain>
    </source>
</reference>
<keyword evidence="2" id="KW-0040">ANK repeat</keyword>
<evidence type="ECO:0000313" key="4">
    <source>
        <dbReference type="Proteomes" id="UP000813461"/>
    </source>
</evidence>